<organism evidence="1">
    <name type="scientific">Dichomitus squalens</name>
    <dbReference type="NCBI Taxonomy" id="114155"/>
    <lineage>
        <taxon>Eukaryota</taxon>
        <taxon>Fungi</taxon>
        <taxon>Dikarya</taxon>
        <taxon>Basidiomycota</taxon>
        <taxon>Agaricomycotina</taxon>
        <taxon>Agaricomycetes</taxon>
        <taxon>Polyporales</taxon>
        <taxon>Polyporaceae</taxon>
        <taxon>Dichomitus</taxon>
    </lineage>
</organism>
<accession>A0A4Q9MGN7</accession>
<dbReference type="Proteomes" id="UP000292957">
    <property type="component" value="Unassembled WGS sequence"/>
</dbReference>
<evidence type="ECO:0000313" key="1">
    <source>
        <dbReference type="EMBL" id="TBU26610.1"/>
    </source>
</evidence>
<dbReference type="OrthoDB" id="2755380at2759"/>
<dbReference type="AlphaFoldDB" id="A0A4Q9MGN7"/>
<gene>
    <name evidence="1" type="ORF">BD311DRAFT_667103</name>
</gene>
<sequence length="368" mass="41500">MVDGNTRLLETTSSKSVLESITKRQKKWEAEGYLRQSNAALSRAIVAKMRERKARTSLKITKAKDNPDRCRNTKLLAKEGAQGRQATEVLSTVDPKWAVPGASIGAMSQKLAYYAIRKKKKALTKPREVTTTNLALIIEGVKEAFEADITQADVWNSFRSKHISGLCSQFLWKTTHDLFMVGNRWRRKGMPEEYEDRAVCAVCQNTESMDHILFRCEAPGQAEVWGELKTLWALTGIPWREPNWGPALGAGCAVFKTEKGVRQTHTEALWTILWSEAVHLIWKLRCERVIRREGNPHDKQEVINAWRATIERRLTLDRRTAVLAKGKKDLKQGNVAAIWAPIIDGYKDLPEGWVGNSGVLVGIKRGQG</sequence>
<proteinExistence type="predicted"/>
<protein>
    <submittedName>
        <fullName evidence="1">Uncharacterized protein</fullName>
    </submittedName>
</protein>
<reference evidence="1" key="1">
    <citation type="submission" date="2019-01" db="EMBL/GenBank/DDBJ databases">
        <title>Draft genome sequences of three monokaryotic isolates of the white-rot basidiomycete fungus Dichomitus squalens.</title>
        <authorList>
            <consortium name="DOE Joint Genome Institute"/>
            <person name="Lopez S.C."/>
            <person name="Andreopoulos B."/>
            <person name="Pangilinan J."/>
            <person name="Lipzen A."/>
            <person name="Riley R."/>
            <person name="Ahrendt S."/>
            <person name="Ng V."/>
            <person name="Barry K."/>
            <person name="Daum C."/>
            <person name="Grigoriev I.V."/>
            <person name="Hilden K.S."/>
            <person name="Makela M.R."/>
            <person name="de Vries R.P."/>
        </authorList>
    </citation>
    <scope>NUCLEOTIDE SEQUENCE [LARGE SCALE GENOMIC DNA]</scope>
    <source>
        <strain evidence="1">OM18370.1</strain>
    </source>
</reference>
<dbReference type="EMBL" id="ML143443">
    <property type="protein sequence ID" value="TBU26610.1"/>
    <property type="molecule type" value="Genomic_DNA"/>
</dbReference>
<name>A0A4Q9MGN7_9APHY</name>